<evidence type="ECO:0000256" key="2">
    <source>
        <dbReference type="ARBA" id="ARBA00022729"/>
    </source>
</evidence>
<sequence>MKFTTQSPCNLTSAVKSSLTSTLLGLSMLLTGALVHADVTVTAPEEIDVVAINDQEIRGGLFGGQEKSYKLDAGTHNISVRYKQLFDHRSGEHDVLKSDIVTLNQVQLQDGQNYQLALVGAPSNFDEGKAFAAQPTIGVQNAQGQLIAKQTGANSKAKPWLSNGIFGSVMDLRNKDKSQNNVSSQSSMLSNTSTTQNVSAVNVSTVQTQLASSGKAQQLIQLWQSATPQERQKFSAWLAEQAAQQ</sequence>
<feature type="signal peptide" evidence="3">
    <location>
        <begin position="1"/>
        <end position="37"/>
    </location>
</feature>
<accession>A0A1G6GUN4</accession>
<comment type="similarity">
    <text evidence="1">Belongs to the UPF0319 family.</text>
</comment>
<evidence type="ECO:0000313" key="5">
    <source>
        <dbReference type="Proteomes" id="UP000242317"/>
    </source>
</evidence>
<reference evidence="5" key="1">
    <citation type="submission" date="2016-09" db="EMBL/GenBank/DDBJ databases">
        <authorList>
            <person name="Varghese N."/>
            <person name="Submissions S."/>
        </authorList>
    </citation>
    <scope>NUCLEOTIDE SEQUENCE [LARGE SCALE GENOMIC DNA]</scope>
    <source>
        <strain evidence="5">ANC 3699</strain>
    </source>
</reference>
<dbReference type="PANTHER" id="PTHR38108:SF1">
    <property type="entry name" value="UPF0319 PROTEIN YCCT"/>
    <property type="match status" value="1"/>
</dbReference>
<dbReference type="Pfam" id="PF09829">
    <property type="entry name" value="DUF2057"/>
    <property type="match status" value="1"/>
</dbReference>
<keyword evidence="2 3" id="KW-0732">Signal</keyword>
<evidence type="ECO:0000256" key="3">
    <source>
        <dbReference type="SAM" id="SignalP"/>
    </source>
</evidence>
<name>A0A1G6GUN4_9GAMM</name>
<proteinExistence type="inferred from homology"/>
<evidence type="ECO:0008006" key="6">
    <source>
        <dbReference type="Google" id="ProtNLM"/>
    </source>
</evidence>
<organism evidence="4 5">
    <name type="scientific">Acinetobacter marinus</name>
    <dbReference type="NCBI Taxonomy" id="281375"/>
    <lineage>
        <taxon>Bacteria</taxon>
        <taxon>Pseudomonadati</taxon>
        <taxon>Pseudomonadota</taxon>
        <taxon>Gammaproteobacteria</taxon>
        <taxon>Moraxellales</taxon>
        <taxon>Moraxellaceae</taxon>
        <taxon>Acinetobacter</taxon>
    </lineage>
</organism>
<feature type="chain" id="PRO_5017367557" description="DUF2057 domain-containing protein" evidence="3">
    <location>
        <begin position="38"/>
        <end position="245"/>
    </location>
</feature>
<evidence type="ECO:0000256" key="1">
    <source>
        <dbReference type="ARBA" id="ARBA00008490"/>
    </source>
</evidence>
<keyword evidence="5" id="KW-1185">Reference proteome</keyword>
<dbReference type="PANTHER" id="PTHR38108">
    <property type="entry name" value="UPF0319 PROTEIN YCCT"/>
    <property type="match status" value="1"/>
</dbReference>
<dbReference type="EMBL" id="FMYK01000001">
    <property type="protein sequence ID" value="SDB85651.1"/>
    <property type="molecule type" value="Genomic_DNA"/>
</dbReference>
<protein>
    <recommendedName>
        <fullName evidence="6">DUF2057 domain-containing protein</fullName>
    </recommendedName>
</protein>
<dbReference type="RefSeq" id="WP_092615292.1">
    <property type="nucleotide sequence ID" value="NZ_FMYK01000001.1"/>
</dbReference>
<evidence type="ECO:0000313" key="4">
    <source>
        <dbReference type="EMBL" id="SDB85651.1"/>
    </source>
</evidence>
<dbReference type="Proteomes" id="UP000242317">
    <property type="component" value="Unassembled WGS sequence"/>
</dbReference>
<dbReference type="OrthoDB" id="6656812at2"/>
<gene>
    <name evidence="4" type="ORF">SAMN05421749_101436</name>
</gene>
<dbReference type="InterPro" id="IPR018635">
    <property type="entry name" value="UPF0319"/>
</dbReference>
<dbReference type="AlphaFoldDB" id="A0A1G6GUN4"/>